<accession>A0ABV2GXG8</accession>
<feature type="compositionally biased region" description="Basic and acidic residues" evidence="1">
    <location>
        <begin position="1"/>
        <end position="12"/>
    </location>
</feature>
<dbReference type="Proteomes" id="UP001549204">
    <property type="component" value="Unassembled WGS sequence"/>
</dbReference>
<evidence type="ECO:0000313" key="2">
    <source>
        <dbReference type="EMBL" id="MET3582994.1"/>
    </source>
</evidence>
<name>A0ABV2GXG8_9HYPH</name>
<evidence type="ECO:0000313" key="3">
    <source>
        <dbReference type="Proteomes" id="UP001549204"/>
    </source>
</evidence>
<keyword evidence="3" id="KW-1185">Reference proteome</keyword>
<organism evidence="2 3">
    <name type="scientific">Mesorhizobium robiniae</name>
    <dbReference type="NCBI Taxonomy" id="559315"/>
    <lineage>
        <taxon>Bacteria</taxon>
        <taxon>Pseudomonadati</taxon>
        <taxon>Pseudomonadota</taxon>
        <taxon>Alphaproteobacteria</taxon>
        <taxon>Hyphomicrobiales</taxon>
        <taxon>Phyllobacteriaceae</taxon>
        <taxon>Mesorhizobium</taxon>
    </lineage>
</organism>
<gene>
    <name evidence="2" type="ORF">ABID19_006056</name>
</gene>
<dbReference type="EMBL" id="JBEPMC010000014">
    <property type="protein sequence ID" value="MET3582994.1"/>
    <property type="molecule type" value="Genomic_DNA"/>
</dbReference>
<feature type="region of interest" description="Disordered" evidence="1">
    <location>
        <begin position="1"/>
        <end position="30"/>
    </location>
</feature>
<evidence type="ECO:0000256" key="1">
    <source>
        <dbReference type="SAM" id="MobiDB-lite"/>
    </source>
</evidence>
<comment type="caution">
    <text evidence="2">The sequence shown here is derived from an EMBL/GenBank/DDBJ whole genome shotgun (WGS) entry which is preliminary data.</text>
</comment>
<protein>
    <submittedName>
        <fullName evidence="2">Uncharacterized protein</fullName>
    </submittedName>
</protein>
<proteinExistence type="predicted"/>
<reference evidence="2 3" key="1">
    <citation type="submission" date="2024-06" db="EMBL/GenBank/DDBJ databases">
        <title>Genomic Encyclopedia of Type Strains, Phase IV (KMG-IV): sequencing the most valuable type-strain genomes for metagenomic binning, comparative biology and taxonomic classification.</title>
        <authorList>
            <person name="Goeker M."/>
        </authorList>
    </citation>
    <scope>NUCLEOTIDE SEQUENCE [LARGE SCALE GENOMIC DNA]</scope>
    <source>
        <strain evidence="2 3">DSM 100022</strain>
    </source>
</reference>
<sequence>MEPLHDIAEGDLLRPSTDLQPRDPGVFTCF</sequence>